<evidence type="ECO:0000256" key="7">
    <source>
        <dbReference type="SAM" id="Phobius"/>
    </source>
</evidence>
<name>A0ABT8IS97_9MICO</name>
<gene>
    <name evidence="9" type="ORF">P5G59_00815</name>
</gene>
<feature type="transmembrane region" description="Helical" evidence="7">
    <location>
        <begin position="74"/>
        <end position="93"/>
    </location>
</feature>
<dbReference type="PANTHER" id="PTHR33778">
    <property type="entry name" value="PROTEIN MGTC"/>
    <property type="match status" value="1"/>
</dbReference>
<keyword evidence="6 7" id="KW-0472">Membrane</keyword>
<evidence type="ECO:0000256" key="5">
    <source>
        <dbReference type="ARBA" id="ARBA00022989"/>
    </source>
</evidence>
<evidence type="ECO:0000256" key="3">
    <source>
        <dbReference type="ARBA" id="ARBA00022475"/>
    </source>
</evidence>
<evidence type="ECO:0000256" key="1">
    <source>
        <dbReference type="ARBA" id="ARBA00004651"/>
    </source>
</evidence>
<evidence type="ECO:0000256" key="2">
    <source>
        <dbReference type="ARBA" id="ARBA00009298"/>
    </source>
</evidence>
<organism evidence="9 10">
    <name type="scientific">Leifsonia virtsii</name>
    <dbReference type="NCBI Taxonomy" id="3035915"/>
    <lineage>
        <taxon>Bacteria</taxon>
        <taxon>Bacillati</taxon>
        <taxon>Actinomycetota</taxon>
        <taxon>Actinomycetes</taxon>
        <taxon>Micrococcales</taxon>
        <taxon>Microbacteriaceae</taxon>
        <taxon>Leifsonia</taxon>
    </lineage>
</organism>
<dbReference type="RefSeq" id="WP_301215074.1">
    <property type="nucleotide sequence ID" value="NZ_JAROCB010000001.1"/>
</dbReference>
<dbReference type="InterPro" id="IPR003416">
    <property type="entry name" value="MgtC/SapB/SrpB/YhiD_fam"/>
</dbReference>
<keyword evidence="3" id="KW-1003">Cell membrane</keyword>
<keyword evidence="4 7" id="KW-0812">Transmembrane</keyword>
<reference evidence="9" key="1">
    <citation type="submission" date="2023-03" db="EMBL/GenBank/DDBJ databases">
        <title>MT1 and MT2 Draft Genomes of Novel Species.</title>
        <authorList>
            <person name="Venkateswaran K."/>
        </authorList>
    </citation>
    <scope>NUCLEOTIDE SEQUENCE</scope>
    <source>
        <strain evidence="9">F6_8S_P_1A</strain>
    </source>
</reference>
<comment type="caution">
    <text evidence="9">The sequence shown here is derived from an EMBL/GenBank/DDBJ whole genome shotgun (WGS) entry which is preliminary data.</text>
</comment>
<comment type="similarity">
    <text evidence="2">Belongs to the MgtC/SapB family.</text>
</comment>
<protein>
    <submittedName>
        <fullName evidence="9">MgtC/SapB family protein</fullName>
    </submittedName>
</protein>
<feature type="domain" description="MgtC/SapB/SrpB/YhiD N-terminal" evidence="8">
    <location>
        <begin position="17"/>
        <end position="143"/>
    </location>
</feature>
<accession>A0ABT8IS97</accession>
<dbReference type="PANTHER" id="PTHR33778:SF1">
    <property type="entry name" value="MAGNESIUM TRANSPORTER YHID-RELATED"/>
    <property type="match status" value="1"/>
</dbReference>
<evidence type="ECO:0000259" key="8">
    <source>
        <dbReference type="Pfam" id="PF02308"/>
    </source>
</evidence>
<feature type="transmembrane region" description="Helical" evidence="7">
    <location>
        <begin position="105"/>
        <end position="138"/>
    </location>
</feature>
<dbReference type="PRINTS" id="PR01837">
    <property type="entry name" value="MGTCSAPBPROT"/>
</dbReference>
<comment type="subcellular location">
    <subcellularLocation>
        <location evidence="1">Cell membrane</location>
        <topology evidence="1">Multi-pass membrane protein</topology>
    </subcellularLocation>
</comment>
<feature type="transmembrane region" description="Helical" evidence="7">
    <location>
        <begin position="44"/>
        <end position="67"/>
    </location>
</feature>
<proteinExistence type="inferred from homology"/>
<evidence type="ECO:0000313" key="9">
    <source>
        <dbReference type="EMBL" id="MDN4595669.1"/>
    </source>
</evidence>
<keyword evidence="10" id="KW-1185">Reference proteome</keyword>
<evidence type="ECO:0000313" key="10">
    <source>
        <dbReference type="Proteomes" id="UP001174210"/>
    </source>
</evidence>
<evidence type="ECO:0000256" key="6">
    <source>
        <dbReference type="ARBA" id="ARBA00023136"/>
    </source>
</evidence>
<evidence type="ECO:0000256" key="4">
    <source>
        <dbReference type="ARBA" id="ARBA00022692"/>
    </source>
</evidence>
<keyword evidence="5 7" id="KW-1133">Transmembrane helix</keyword>
<dbReference type="Pfam" id="PF02308">
    <property type="entry name" value="MgtC"/>
    <property type="match status" value="1"/>
</dbReference>
<sequence>MTLWLGGTQLVTQLLLLLLAFVLSAVIGIERERRLKSAGLRTHILVGLGSALFTLISAFGFTAFGHAPADPSRIAAQVVTGIGFVGAGVIFVHRGSVVGLTTAASIWVTAAVGMACGAGMPVLAVAGTVLHLVAVGTLPTAERLLRRTAGTTLVVQASRSGDAVARVLELCTQAGVKARVEELGAAGAADNVELHVRVHGPALQTGRLVDDLAAVPGVASVRALDASDPGAW</sequence>
<dbReference type="InterPro" id="IPR049177">
    <property type="entry name" value="MgtC_SapB_SrpB_YhiD_N"/>
</dbReference>
<dbReference type="Proteomes" id="UP001174210">
    <property type="component" value="Unassembled WGS sequence"/>
</dbReference>
<dbReference type="EMBL" id="JAROCB010000001">
    <property type="protein sequence ID" value="MDN4595669.1"/>
    <property type="molecule type" value="Genomic_DNA"/>
</dbReference>